<organism evidence="4 5">
    <name type="scientific">Candidatus Magasanikbacteria bacterium RIFOXYA2_FULL_44_8</name>
    <dbReference type="NCBI Taxonomy" id="1798696"/>
    <lineage>
        <taxon>Bacteria</taxon>
        <taxon>Candidatus Magasanikiibacteriota</taxon>
    </lineage>
</organism>
<dbReference type="PROSITE" id="PS50853">
    <property type="entry name" value="FN3"/>
    <property type="match status" value="3"/>
</dbReference>
<evidence type="ECO:0000256" key="1">
    <source>
        <dbReference type="ARBA" id="ARBA00022729"/>
    </source>
</evidence>
<name>A0A1F6NKM5_9BACT</name>
<dbReference type="Proteomes" id="UP000177803">
    <property type="component" value="Unassembled WGS sequence"/>
</dbReference>
<reference evidence="4 5" key="1">
    <citation type="journal article" date="2016" name="Nat. Commun.">
        <title>Thousands of microbial genomes shed light on interconnected biogeochemical processes in an aquifer system.</title>
        <authorList>
            <person name="Anantharaman K."/>
            <person name="Brown C.T."/>
            <person name="Hug L.A."/>
            <person name="Sharon I."/>
            <person name="Castelle C.J."/>
            <person name="Probst A.J."/>
            <person name="Thomas B.C."/>
            <person name="Singh A."/>
            <person name="Wilkins M.J."/>
            <person name="Karaoz U."/>
            <person name="Brodie E.L."/>
            <person name="Williams K.H."/>
            <person name="Hubbard S.S."/>
            <person name="Banfield J.F."/>
        </authorList>
    </citation>
    <scope>NUCLEOTIDE SEQUENCE [LARGE SCALE GENOMIC DNA]</scope>
</reference>
<dbReference type="SMART" id="SM00060">
    <property type="entry name" value="FN3"/>
    <property type="match status" value="6"/>
</dbReference>
<dbReference type="SUPFAM" id="SSF49363">
    <property type="entry name" value="Purple acid phosphatase, N-terminal domain"/>
    <property type="match status" value="1"/>
</dbReference>
<dbReference type="Gene3D" id="2.60.40.10">
    <property type="entry name" value="Immunoglobulins"/>
    <property type="match status" value="4"/>
</dbReference>
<sequence length="1377" mass="148118">MKNLYLYKLRIIGIVLGAALFGFAGTVNAAVVNTSVADSKVEDFGAGVVVNYDVFSWTATTSPGVTAVTMQVRAGTTASPSSDSDPDWTSWTAISSGDTVGAPLDGKRYFQYRVTMTSEDINEVASLNDVQIGWSAYDTNPISLISSPYNSTNAQNFISALTWTSSTPAGTELKFQIRTAPDTGSSTPGVWSDWLGPTTSTDYYTYSSQTINTAHSDTANDQWMQYQVFLSTTNVAQTPVLYDVAITYVANATPEMLTIATSTQQSDGLVSISYSVRDTDSLENTNAGHPGYITPSFQYSLNNGASWEDIVIGLSAAATSTKAVNTVTTENYTEYSLTWNAKTQINGTTSTQAMIKVKVDDGELANRYAYATSTAFTLDVADPVWGAVPIYIDASSSPAIIHLAATDDSSLSMKFSTDPTGGNNWIDYSAVATSTLADPSTVYVQLMDSYSNTSTIKYKTTIETPTNFIIRDISNNETSDYRLFVSWKAVSVPLDEFAYYTLYYSATGADGTWSAFPNVTSRGTNYYIEAPLASEDVRYYKVITVDDFGNISHFSSTVNDAADGQGGTDLTPPTITNVTTSSIDTESATITWDTDELSDSTVGYSTNVGVFVPTLGVRTMVNNPTGVGHHSVTLTDLTPATTYYFNVTSEDPSGNSATSSPDGNGYYFTTLNGPTISGISVKSVGNTIASITWNTNSAADSQIHYGTSTACTSTASDSTSVTEHTMNLTGLTAGTKYYFYVGSGVASNNNGGEYYNFTTTEDTVAPVITAVTSTIVIDTQTVITWLTNEGGTSQIFYGVSSTIYNYSTTIDTSYNINHTVALSSLTTSTKYYYVVVSTDASGNTSTSSPEKDFTTKQNLSEEDAVVLRETVAEAAGVVEGVASVVCGGGGGSSGPTIDTTPPTISNPKLASITTKSATLTWDTNEDGDSLAEFGKDDNYGQGAMNFKFSKTHQITLTGLSPLTTYNYRVTSADAAGNRVFSPSAFFTTLSELDEIANPIAGTQSQDNETVFIATIRKANELIKNMSSRVSVGVLESALLEQNSSLQELAKSLPIPLIGGQPVTEVGPNFARVSWTTDKSANSLVSFASGDAYILNKKYDQTVGDPLANTTEHTVEIKGLEPDTAYHYRVISRTPTGAEAQSPDFTFKTKQESTTIYNYKIDIINTEQAAFSWFTNLPVDSSISYTPYRDGVLASEYKQTIHDKNFTTFHTVKLSDLEAGVMYDVEISGIDYGNNTVSKVLKGFSTNKTDIPPVISQVQTDSAIIPGEKSNIQVIISWLTNELATGNVYYRKGFSAASDEFPDSTPVDTNYTKKHIAVVTNFEPGSIYQFQARSTDSAGNMAISKTYTILTPRKEESVFQVIVSNVEELFSWVGKLKK</sequence>
<dbReference type="SUPFAM" id="SSF49265">
    <property type="entry name" value="Fibronectin type III"/>
    <property type="match status" value="3"/>
</dbReference>
<feature type="domain" description="Fibronectin type-III" evidence="3">
    <location>
        <begin position="572"/>
        <end position="673"/>
    </location>
</feature>
<dbReference type="InterPro" id="IPR003961">
    <property type="entry name" value="FN3_dom"/>
</dbReference>
<dbReference type="PANTHER" id="PTHR22953">
    <property type="entry name" value="ACID PHOSPHATASE RELATED"/>
    <property type="match status" value="1"/>
</dbReference>
<evidence type="ECO:0000256" key="2">
    <source>
        <dbReference type="SAM" id="SignalP"/>
    </source>
</evidence>
<dbReference type="InterPro" id="IPR013783">
    <property type="entry name" value="Ig-like_fold"/>
</dbReference>
<comment type="caution">
    <text evidence="4">The sequence shown here is derived from an EMBL/GenBank/DDBJ whole genome shotgun (WGS) entry which is preliminary data.</text>
</comment>
<dbReference type="InterPro" id="IPR039331">
    <property type="entry name" value="PAPs-like"/>
</dbReference>
<dbReference type="GO" id="GO:0046872">
    <property type="term" value="F:metal ion binding"/>
    <property type="evidence" value="ECO:0007669"/>
    <property type="project" value="InterPro"/>
</dbReference>
<keyword evidence="1 2" id="KW-0732">Signal</keyword>
<feature type="domain" description="Fibronectin type-III" evidence="3">
    <location>
        <begin position="903"/>
        <end position="991"/>
    </location>
</feature>
<dbReference type="GO" id="GO:0003993">
    <property type="term" value="F:acid phosphatase activity"/>
    <property type="evidence" value="ECO:0007669"/>
    <property type="project" value="InterPro"/>
</dbReference>
<evidence type="ECO:0000313" key="5">
    <source>
        <dbReference type="Proteomes" id="UP000177803"/>
    </source>
</evidence>
<gene>
    <name evidence="4" type="ORF">A2261_02555</name>
</gene>
<dbReference type="InterPro" id="IPR008963">
    <property type="entry name" value="Purple_acid_Pase-like_N"/>
</dbReference>
<dbReference type="InterPro" id="IPR036116">
    <property type="entry name" value="FN3_sf"/>
</dbReference>
<evidence type="ECO:0000259" key="3">
    <source>
        <dbReference type="PROSITE" id="PS50853"/>
    </source>
</evidence>
<accession>A0A1F6NKM5</accession>
<dbReference type="Pfam" id="PF16656">
    <property type="entry name" value="Pur_ac_phosph_N"/>
    <property type="match status" value="3"/>
</dbReference>
<evidence type="ECO:0000313" key="4">
    <source>
        <dbReference type="EMBL" id="OGH84330.1"/>
    </source>
</evidence>
<dbReference type="InterPro" id="IPR015914">
    <property type="entry name" value="PAPs_N"/>
</dbReference>
<dbReference type="Gene3D" id="2.60.40.380">
    <property type="entry name" value="Purple acid phosphatase-like, N-terminal"/>
    <property type="match status" value="2"/>
</dbReference>
<dbReference type="CDD" id="cd00063">
    <property type="entry name" value="FN3"/>
    <property type="match status" value="3"/>
</dbReference>
<feature type="domain" description="Fibronectin type-III" evidence="3">
    <location>
        <begin position="1052"/>
        <end position="1151"/>
    </location>
</feature>
<feature type="signal peptide" evidence="2">
    <location>
        <begin position="1"/>
        <end position="29"/>
    </location>
</feature>
<dbReference type="EMBL" id="MFQR01000028">
    <property type="protein sequence ID" value="OGH84330.1"/>
    <property type="molecule type" value="Genomic_DNA"/>
</dbReference>
<protein>
    <recommendedName>
        <fullName evidence="3">Fibronectin type-III domain-containing protein</fullName>
    </recommendedName>
</protein>
<dbReference type="PANTHER" id="PTHR22953:SF153">
    <property type="entry name" value="PURPLE ACID PHOSPHATASE"/>
    <property type="match status" value="1"/>
</dbReference>
<feature type="chain" id="PRO_5009525785" description="Fibronectin type-III domain-containing protein" evidence="2">
    <location>
        <begin position="30"/>
        <end position="1377"/>
    </location>
</feature>
<proteinExistence type="predicted"/>